<dbReference type="InterPro" id="IPR005302">
    <property type="entry name" value="MoCF_Sase_C"/>
</dbReference>
<feature type="domain" description="MOSC" evidence="1">
    <location>
        <begin position="31"/>
        <end position="170"/>
    </location>
</feature>
<dbReference type="PROSITE" id="PS51340">
    <property type="entry name" value="MOSC"/>
    <property type="match status" value="1"/>
</dbReference>
<dbReference type="Proteomes" id="UP000683575">
    <property type="component" value="Chromosome"/>
</dbReference>
<protein>
    <submittedName>
        <fullName evidence="2">MOSC domain-containing protein</fullName>
    </submittedName>
</protein>
<dbReference type="Pfam" id="PF03473">
    <property type="entry name" value="MOSC"/>
    <property type="match status" value="1"/>
</dbReference>
<reference evidence="2" key="1">
    <citation type="submission" date="2021-06" db="EMBL/GenBank/DDBJ databases">
        <title>Complete genome sequence of Nocardioides sp. G188.</title>
        <authorList>
            <person name="Im W.-T."/>
        </authorList>
    </citation>
    <scope>NUCLEOTIDE SEQUENCE</scope>
    <source>
        <strain evidence="2">G188</strain>
    </source>
</reference>
<sequence>MSSPRVLSVNVGRPVTATWAGSKRRTSFRKHSVDGPVRVHELGLEGDQVADTKHHGGVFQAVYAFAQEDLDLWAQRIGGPLGPAMFGENLTTGGLDVNEAVLGEHWRIGTALLSPVEVRIPCSVFKNWLGRHLLDNAEWAKRFTAEGRPGPYLRVLEEGVLQAGDEIVVEHRPEHGFTVSMMFRALTTDPSLLPGLLDVPGLPEPVYAVARRRTAPQTV</sequence>
<gene>
    <name evidence="2" type="ORF">KRR39_13180</name>
</gene>
<dbReference type="PANTHER" id="PTHR30212:SF2">
    <property type="entry name" value="PROTEIN YIIM"/>
    <property type="match status" value="1"/>
</dbReference>
<dbReference type="GO" id="GO:0030151">
    <property type="term" value="F:molybdenum ion binding"/>
    <property type="evidence" value="ECO:0007669"/>
    <property type="project" value="InterPro"/>
</dbReference>
<dbReference type="GO" id="GO:0030170">
    <property type="term" value="F:pyridoxal phosphate binding"/>
    <property type="evidence" value="ECO:0007669"/>
    <property type="project" value="InterPro"/>
</dbReference>
<organism evidence="2 3">
    <name type="scientific">Nocardioides panacis</name>
    <dbReference type="NCBI Taxonomy" id="2849501"/>
    <lineage>
        <taxon>Bacteria</taxon>
        <taxon>Bacillati</taxon>
        <taxon>Actinomycetota</taxon>
        <taxon>Actinomycetes</taxon>
        <taxon>Propionibacteriales</taxon>
        <taxon>Nocardioidaceae</taxon>
        <taxon>Nocardioides</taxon>
    </lineage>
</organism>
<keyword evidence="3" id="KW-1185">Reference proteome</keyword>
<evidence type="ECO:0000259" key="1">
    <source>
        <dbReference type="PROSITE" id="PS51340"/>
    </source>
</evidence>
<dbReference type="PANTHER" id="PTHR30212">
    <property type="entry name" value="PROTEIN YIIM"/>
    <property type="match status" value="1"/>
</dbReference>
<dbReference type="GO" id="GO:0003824">
    <property type="term" value="F:catalytic activity"/>
    <property type="evidence" value="ECO:0007669"/>
    <property type="project" value="InterPro"/>
</dbReference>
<dbReference type="RefSeq" id="WP_216937507.1">
    <property type="nucleotide sequence ID" value="NZ_CP077062.1"/>
</dbReference>
<proteinExistence type="predicted"/>
<evidence type="ECO:0000313" key="2">
    <source>
        <dbReference type="EMBL" id="QWZ06529.1"/>
    </source>
</evidence>
<evidence type="ECO:0000313" key="3">
    <source>
        <dbReference type="Proteomes" id="UP000683575"/>
    </source>
</evidence>
<dbReference type="InterPro" id="IPR052353">
    <property type="entry name" value="Benzoxazolinone_Detox_Enz"/>
</dbReference>
<dbReference type="AlphaFoldDB" id="A0A975XYT0"/>
<dbReference type="KEGG" id="nps:KRR39_13180"/>
<accession>A0A975XYT0</accession>
<name>A0A975XYT0_9ACTN</name>
<dbReference type="EMBL" id="CP077062">
    <property type="protein sequence ID" value="QWZ06529.1"/>
    <property type="molecule type" value="Genomic_DNA"/>
</dbReference>